<feature type="domain" description="Carrier" evidence="3">
    <location>
        <begin position="567"/>
        <end position="650"/>
    </location>
</feature>
<dbReference type="AlphaFoldDB" id="A0AA38YCZ4"/>
<protein>
    <recommendedName>
        <fullName evidence="3">Carrier domain-containing protein</fullName>
    </recommendedName>
</protein>
<evidence type="ECO:0000313" key="5">
    <source>
        <dbReference type="Proteomes" id="UP001172681"/>
    </source>
</evidence>
<dbReference type="InterPro" id="IPR042099">
    <property type="entry name" value="ANL_N_sf"/>
</dbReference>
<dbReference type="Pfam" id="PF07993">
    <property type="entry name" value="NAD_binding_4"/>
    <property type="match status" value="1"/>
</dbReference>
<comment type="caution">
    <text evidence="4">The sequence shown here is derived from an EMBL/GenBank/DDBJ whole genome shotgun (WGS) entry which is preliminary data.</text>
</comment>
<dbReference type="Pfam" id="PF23562">
    <property type="entry name" value="AMP-binding_C_3"/>
    <property type="match status" value="1"/>
</dbReference>
<dbReference type="PROSITE" id="PS00012">
    <property type="entry name" value="PHOSPHOPANTETHEINE"/>
    <property type="match status" value="1"/>
</dbReference>
<dbReference type="Gene3D" id="3.40.50.12780">
    <property type="entry name" value="N-terminal domain of ligase-like"/>
    <property type="match status" value="1"/>
</dbReference>
<keyword evidence="1" id="KW-0596">Phosphopantetheine</keyword>
<name>A0AA38YCZ4_9EURO</name>
<gene>
    <name evidence="4" type="ORF">H2204_001655</name>
</gene>
<keyword evidence="2" id="KW-0597">Phosphoprotein</keyword>
<dbReference type="Gene3D" id="3.40.50.720">
    <property type="entry name" value="NAD(P)-binding Rossmann-like Domain"/>
    <property type="match status" value="1"/>
</dbReference>
<evidence type="ECO:0000256" key="1">
    <source>
        <dbReference type="ARBA" id="ARBA00022450"/>
    </source>
</evidence>
<organism evidence="4 5">
    <name type="scientific">Knufia peltigerae</name>
    <dbReference type="NCBI Taxonomy" id="1002370"/>
    <lineage>
        <taxon>Eukaryota</taxon>
        <taxon>Fungi</taxon>
        <taxon>Dikarya</taxon>
        <taxon>Ascomycota</taxon>
        <taxon>Pezizomycotina</taxon>
        <taxon>Eurotiomycetes</taxon>
        <taxon>Chaetothyriomycetidae</taxon>
        <taxon>Chaetothyriales</taxon>
        <taxon>Trichomeriaceae</taxon>
        <taxon>Knufia</taxon>
    </lineage>
</organism>
<dbReference type="InterPro" id="IPR036291">
    <property type="entry name" value="NAD(P)-bd_dom_sf"/>
</dbReference>
<dbReference type="SUPFAM" id="SSF56801">
    <property type="entry name" value="Acetyl-CoA synthetase-like"/>
    <property type="match status" value="1"/>
</dbReference>
<dbReference type="InterPro" id="IPR009081">
    <property type="entry name" value="PP-bd_ACP"/>
</dbReference>
<dbReference type="InterPro" id="IPR013120">
    <property type="entry name" value="FAR_NAD-bd"/>
</dbReference>
<dbReference type="PROSITE" id="PS50075">
    <property type="entry name" value="CARRIER"/>
    <property type="match status" value="1"/>
</dbReference>
<evidence type="ECO:0000313" key="4">
    <source>
        <dbReference type="EMBL" id="KAJ9644304.1"/>
    </source>
</evidence>
<dbReference type="Proteomes" id="UP001172681">
    <property type="component" value="Unassembled WGS sequence"/>
</dbReference>
<accession>A0AA38YCZ4</accession>
<dbReference type="PANTHER" id="PTHR43439:SF2">
    <property type="entry name" value="ENZYME, PUTATIVE (JCVI)-RELATED"/>
    <property type="match status" value="1"/>
</dbReference>
<reference evidence="4" key="1">
    <citation type="submission" date="2022-10" db="EMBL/GenBank/DDBJ databases">
        <title>Culturing micro-colonial fungi from biological soil crusts in the Mojave desert and describing Neophaeococcomyces mojavensis, and introducing the new genera and species Taxawa tesnikishii.</title>
        <authorList>
            <person name="Kurbessoian T."/>
            <person name="Stajich J.E."/>
        </authorList>
    </citation>
    <scope>NUCLEOTIDE SEQUENCE</scope>
    <source>
        <strain evidence="4">TK_35</strain>
    </source>
</reference>
<dbReference type="Pfam" id="PF00550">
    <property type="entry name" value="PP-binding"/>
    <property type="match status" value="1"/>
</dbReference>
<dbReference type="Pfam" id="PF00501">
    <property type="entry name" value="AMP-binding"/>
    <property type="match status" value="1"/>
</dbReference>
<sequence length="1143" mass="125845">MEPTYFTCDLEQAVKYQCGKKYETVTEFIDLKARQQHSSPAVGFFSLSQGSEPWSTHILTFGDVQRGSMVVAKALSTKLGAIPKQTIALICPSSPEFLFTWLAIIRLGHAALLIAPQCSPSSVSHLCRSCEVKHLFYDEVYQDLAEKASAESANSKGLDIDATIIPFANEDIFDVISRTPSPTPETAQGIRRFDIAYLHHTSGTSTGIPKPIPQTHHGAVGVLPRLDGTGHASFTTTPLYHGGIADLFRAWTSDALMWLFPGKDHPITAANVCRCLDAASSAVEQDSAPPVKYFSSVPYILQMMAEDRVGLKYLQDMDVVGVGGAALPAEIGDKLVLSNVNLISRFGSAECGFLMSSCRDFKKDKEWQYLRIMPGQEHLKFEPQENDGLSELVIQPGWPHMAKHNRDDGSYATADLFAAHSRIPNAWRYHSRADSQLTLVTGKKFDPAPLEDAIRASSPLVEDVLVFGNENLYPGVLIFRSKSAISLTDDDFLRGIAPMIERLNRDSQSHARIPRSMLLPMPYDQGSLEKSSKGTILRSRAEERYASIISRAYSADPSATTSNVSDEDILENVRKIVTNIVGDRTDVKPGSLSDDSDLFSFGIDSIGCIQIRHALCRLIPDGSALPLTVVEDQGMISRLSALILRIRSGEETNDIKDTSLDQHALMLDLVKRYSTFEDSGLSPIPSTPSCSSPAPSPVTTASNQEGVQILLTGPTGSLGSHILHQLLCDPRVSHIHLFVRGETAQASRDRVLEALSSRLLPVPIDFGSRTTIWQCTLSDPLLGLSPADYATLASRVDVIIHLAWSVNFLLPLRSFETTHLAGLRNLINFSLTSSSRPRPPRFVFCSSVASVSAYQTCNVTGADDDTQTATGTRKGHTRCEQTDTLVPELPVSDMPAASGPTGYARSKWVAEAMCVAAHTETRLNSRISISRVGQLSAATDTGVWSKTEAYPLMLSSSRVTGVLPDLKHEVLGWLPVDLAARAFVEDALKGIDHQNRDRQQPPKIENIPVHHVLNPSTELHWSDLLARLSSRRHQPFKAVPADEWLRVLSSLQEQNQKDTTGTAFEGLQKHPSFKLLGFWKSVYGSSTKDPQTQETPNIKTSPPIRRYDMDKTYARMPCLRDQQHSGLDDEYLIKTWDWIIKNV</sequence>
<proteinExistence type="predicted"/>
<evidence type="ECO:0000259" key="3">
    <source>
        <dbReference type="PROSITE" id="PS50075"/>
    </source>
</evidence>
<dbReference type="SUPFAM" id="SSF47336">
    <property type="entry name" value="ACP-like"/>
    <property type="match status" value="1"/>
</dbReference>
<evidence type="ECO:0000256" key="2">
    <source>
        <dbReference type="ARBA" id="ARBA00022553"/>
    </source>
</evidence>
<keyword evidence="5" id="KW-1185">Reference proteome</keyword>
<dbReference type="Gene3D" id="1.10.1200.10">
    <property type="entry name" value="ACP-like"/>
    <property type="match status" value="1"/>
</dbReference>
<dbReference type="InterPro" id="IPR051414">
    <property type="entry name" value="Adenylate-forming_Reductase"/>
</dbReference>
<dbReference type="SUPFAM" id="SSF51735">
    <property type="entry name" value="NAD(P)-binding Rossmann-fold domains"/>
    <property type="match status" value="1"/>
</dbReference>
<dbReference type="PANTHER" id="PTHR43439">
    <property type="entry name" value="PHENYLACETATE-COENZYME A LIGASE"/>
    <property type="match status" value="1"/>
</dbReference>
<dbReference type="InterPro" id="IPR036736">
    <property type="entry name" value="ACP-like_sf"/>
</dbReference>
<dbReference type="InterPro" id="IPR006162">
    <property type="entry name" value="Ppantetheine_attach_site"/>
</dbReference>
<dbReference type="EMBL" id="JAPDRN010000006">
    <property type="protein sequence ID" value="KAJ9644304.1"/>
    <property type="molecule type" value="Genomic_DNA"/>
</dbReference>
<dbReference type="InterPro" id="IPR000873">
    <property type="entry name" value="AMP-dep_synth/lig_dom"/>
</dbReference>